<dbReference type="AlphaFoldDB" id="A0A2G1ULA6"/>
<gene>
    <name evidence="2" type="ORF">CLH61_08780</name>
</gene>
<keyword evidence="3" id="KW-1185">Reference proteome</keyword>
<reference evidence="2 3" key="1">
    <citation type="submission" date="2017-09" db="EMBL/GenBank/DDBJ databases">
        <title>The draft genome sequences of Marinobacter sp. PWS21.</title>
        <authorList>
            <person name="Cao J."/>
        </authorList>
    </citation>
    <scope>NUCLEOTIDE SEQUENCE [LARGE SCALE GENOMIC DNA]</scope>
    <source>
        <strain evidence="2 3">PWS21</strain>
    </source>
</reference>
<feature type="signal peptide" evidence="1">
    <location>
        <begin position="1"/>
        <end position="20"/>
    </location>
</feature>
<dbReference type="EMBL" id="NTFH01000007">
    <property type="protein sequence ID" value="PHQ15225.1"/>
    <property type="molecule type" value="Genomic_DNA"/>
</dbReference>
<accession>A0A2G1ULA6</accession>
<organism evidence="2 3">
    <name type="scientific">Marinobacter profundi</name>
    <dbReference type="NCBI Taxonomy" id="2666256"/>
    <lineage>
        <taxon>Bacteria</taxon>
        <taxon>Pseudomonadati</taxon>
        <taxon>Pseudomonadota</taxon>
        <taxon>Gammaproteobacteria</taxon>
        <taxon>Pseudomonadales</taxon>
        <taxon>Marinobacteraceae</taxon>
        <taxon>Marinobacter</taxon>
    </lineage>
</organism>
<evidence type="ECO:0000313" key="3">
    <source>
        <dbReference type="Proteomes" id="UP000231409"/>
    </source>
</evidence>
<keyword evidence="1" id="KW-0732">Signal</keyword>
<dbReference type="InterPro" id="IPR046634">
    <property type="entry name" value="DUF6746"/>
</dbReference>
<name>A0A2G1ULA6_9GAMM</name>
<dbReference type="RefSeq" id="WP_099614350.1">
    <property type="nucleotide sequence ID" value="NZ_KZ319370.1"/>
</dbReference>
<proteinExistence type="predicted"/>
<dbReference type="Proteomes" id="UP000231409">
    <property type="component" value="Unassembled WGS sequence"/>
</dbReference>
<comment type="caution">
    <text evidence="2">The sequence shown here is derived from an EMBL/GenBank/DDBJ whole genome shotgun (WGS) entry which is preliminary data.</text>
</comment>
<protein>
    <submittedName>
        <fullName evidence="2">Uncharacterized protein</fullName>
    </submittedName>
</protein>
<dbReference type="Pfam" id="PF20531">
    <property type="entry name" value="DUF6746"/>
    <property type="match status" value="1"/>
</dbReference>
<evidence type="ECO:0000256" key="1">
    <source>
        <dbReference type="SAM" id="SignalP"/>
    </source>
</evidence>
<sequence>MLRSACTAALTLFIATTAVAGDARHFKGLPADSLPQAMANLMASNGNLETLLQGELTPQVMHEIHQQTYTLENALARITTEVQLLTDTLEAVHQASEHADPATVQQAGEAWLVRSKHLAR</sequence>
<evidence type="ECO:0000313" key="2">
    <source>
        <dbReference type="EMBL" id="PHQ15225.1"/>
    </source>
</evidence>
<feature type="chain" id="PRO_5013888141" evidence="1">
    <location>
        <begin position="21"/>
        <end position="120"/>
    </location>
</feature>